<evidence type="ECO:0000313" key="1">
    <source>
        <dbReference type="EMBL" id="KAK6500332.1"/>
    </source>
</evidence>
<proteinExistence type="predicted"/>
<sequence length="135" mass="15751">MSDLSSPSYPHPLCSTCRPPQLPYHDLILRRFTESIRNRKNWTKLLKNRRRMSKLIQKAAYEDACAFSRGSAMDIICPVWDGEDVRFVIEELEGCAGYVEMLREGGCLIEPDVEGVWRCDGVDEELRRRLEEGWW</sequence>
<dbReference type="Proteomes" id="UP001370758">
    <property type="component" value="Unassembled WGS sequence"/>
</dbReference>
<protein>
    <submittedName>
        <fullName evidence="1">Uncharacterized protein</fullName>
    </submittedName>
</protein>
<reference evidence="1 2" key="1">
    <citation type="submission" date="2023-08" db="EMBL/GenBank/DDBJ databases">
        <authorList>
            <person name="Palmer J.M."/>
        </authorList>
    </citation>
    <scope>NUCLEOTIDE SEQUENCE [LARGE SCALE GENOMIC DNA]</scope>
    <source>
        <strain evidence="1 2">TWF481</strain>
    </source>
</reference>
<comment type="caution">
    <text evidence="1">The sequence shown here is derived from an EMBL/GenBank/DDBJ whole genome shotgun (WGS) entry which is preliminary data.</text>
</comment>
<name>A0AAV9W1J8_9PEZI</name>
<organism evidence="1 2">
    <name type="scientific">Arthrobotrys musiformis</name>
    <dbReference type="NCBI Taxonomy" id="47236"/>
    <lineage>
        <taxon>Eukaryota</taxon>
        <taxon>Fungi</taxon>
        <taxon>Dikarya</taxon>
        <taxon>Ascomycota</taxon>
        <taxon>Pezizomycotina</taxon>
        <taxon>Orbiliomycetes</taxon>
        <taxon>Orbiliales</taxon>
        <taxon>Orbiliaceae</taxon>
        <taxon>Arthrobotrys</taxon>
    </lineage>
</organism>
<accession>A0AAV9W1J8</accession>
<evidence type="ECO:0000313" key="2">
    <source>
        <dbReference type="Proteomes" id="UP001370758"/>
    </source>
</evidence>
<keyword evidence="2" id="KW-1185">Reference proteome</keyword>
<dbReference type="AlphaFoldDB" id="A0AAV9W1J8"/>
<gene>
    <name evidence="1" type="ORF">TWF481_010678</name>
</gene>
<dbReference type="EMBL" id="JAVHJL010000007">
    <property type="protein sequence ID" value="KAK6500332.1"/>
    <property type="molecule type" value="Genomic_DNA"/>
</dbReference>